<dbReference type="InterPro" id="IPR010982">
    <property type="entry name" value="Lambda_DNA-bd_dom_sf"/>
</dbReference>
<dbReference type="RefSeq" id="WP_016355741.1">
    <property type="nucleotide sequence ID" value="NZ_CP010783.1"/>
</dbReference>
<dbReference type="KEGG" id="siz:SI82_00345"/>
<keyword evidence="4" id="KW-1185">Reference proteome</keyword>
<dbReference type="InterPro" id="IPR001387">
    <property type="entry name" value="Cro/C1-type_HTH"/>
</dbReference>
<dbReference type="STRING" id="1346.BMF34_00410"/>
<dbReference type="KEGG" id="sio:DW64_00335"/>
<dbReference type="AlphaFoldDB" id="A0A3L8GRC0"/>
<dbReference type="SUPFAM" id="SSF47413">
    <property type="entry name" value="lambda repressor-like DNA-binding domains"/>
    <property type="match status" value="1"/>
</dbReference>
<dbReference type="EMBL" id="QLQD01000003">
    <property type="protein sequence ID" value="RLU59635.1"/>
    <property type="molecule type" value="Genomic_DNA"/>
</dbReference>
<proteinExistence type="predicted"/>
<evidence type="ECO:0000313" key="2">
    <source>
        <dbReference type="EMBL" id="AHY14965.1"/>
    </source>
</evidence>
<organism evidence="3 5">
    <name type="scientific">Streptococcus iniae</name>
    <name type="common">Streptococcus shiloi</name>
    <dbReference type="NCBI Taxonomy" id="1346"/>
    <lineage>
        <taxon>Bacteria</taxon>
        <taxon>Bacillati</taxon>
        <taxon>Bacillota</taxon>
        <taxon>Bacilli</taxon>
        <taxon>Lactobacillales</taxon>
        <taxon>Streptococcaceae</taxon>
        <taxon>Streptococcus</taxon>
    </lineage>
</organism>
<dbReference type="CDD" id="cd00093">
    <property type="entry name" value="HTH_XRE"/>
    <property type="match status" value="1"/>
</dbReference>
<dbReference type="Gene3D" id="1.25.40.10">
    <property type="entry name" value="Tetratricopeptide repeat domain"/>
    <property type="match status" value="1"/>
</dbReference>
<dbReference type="GeneID" id="35764845"/>
<dbReference type="KEGG" id="siq:DQ08_00335"/>
<dbReference type="InterPro" id="IPR011990">
    <property type="entry name" value="TPR-like_helical_dom_sf"/>
</dbReference>
<evidence type="ECO:0000313" key="4">
    <source>
        <dbReference type="Proteomes" id="UP000025245"/>
    </source>
</evidence>
<dbReference type="InterPro" id="IPR040799">
    <property type="entry name" value="ComR_TPR"/>
</dbReference>
<dbReference type="Proteomes" id="UP000025245">
    <property type="component" value="Chromosome"/>
</dbReference>
<sequence>MTDFGLKIKALREEQNKTREEICGDESELSVRQLARIEQGQSIPSLAKAVYISNELGVSLSSITEDGEFDLPKRYKELKHLILRTPTYKDKEKVRIREKQFDEIFINYYDNLPEEEKLVVDGLQASLDVALSKNINFGSDILNDYFEQIKVKSCFTRNDLIIIDLYLICVRTSKFSDAIYDAAVYKSLLKKTIAQIDCAEIDDFYVLNQVLITFYTISIQLDRPKELELIISNCNRIMSVVNDFYRMPILYVMEWKYSIKYLDDLKKATSFYHKAKLFAQMTGDSDLANKIEKEWAMDCQ</sequence>
<evidence type="ECO:0000313" key="5">
    <source>
        <dbReference type="Proteomes" id="UP000269148"/>
    </source>
</evidence>
<reference evidence="2 4" key="1">
    <citation type="journal article" date="2014" name="Genome Announc.">
        <title>Complete Genome Sequence of a Virulent Strain, Streptococcus iniae ISET0901, Isolated from Diseased Tilapia.</title>
        <authorList>
            <person name="Pridgeon J.W."/>
            <person name="Zhang D."/>
            <person name="Zhang L."/>
        </authorList>
    </citation>
    <scope>NUCLEOTIDE SEQUENCE [LARGE SCALE GENOMIC DNA]</scope>
    <source>
        <strain evidence="2 4">ISET0901</strain>
    </source>
</reference>
<dbReference type="PROSITE" id="PS50943">
    <property type="entry name" value="HTH_CROC1"/>
    <property type="match status" value="1"/>
</dbReference>
<dbReference type="EMBL" id="CP007586">
    <property type="protein sequence ID" value="AHY14965.1"/>
    <property type="molecule type" value="Genomic_DNA"/>
</dbReference>
<evidence type="ECO:0000259" key="1">
    <source>
        <dbReference type="PROSITE" id="PS50943"/>
    </source>
</evidence>
<dbReference type="SMART" id="SM00530">
    <property type="entry name" value="HTH_XRE"/>
    <property type="match status" value="1"/>
</dbReference>
<dbReference type="GO" id="GO:0003677">
    <property type="term" value="F:DNA binding"/>
    <property type="evidence" value="ECO:0007669"/>
    <property type="project" value="InterPro"/>
</dbReference>
<protein>
    <submittedName>
        <fullName evidence="2">Cro/Cl family transcriptional regulator</fullName>
    </submittedName>
    <submittedName>
        <fullName evidence="3">XRE family transcriptional regulator</fullName>
    </submittedName>
</protein>
<dbReference type="Pfam" id="PF01381">
    <property type="entry name" value="HTH_3"/>
    <property type="match status" value="1"/>
</dbReference>
<dbReference type="Proteomes" id="UP000269148">
    <property type="component" value="Unassembled WGS sequence"/>
</dbReference>
<accession>A0A3L8GRC0</accession>
<gene>
    <name evidence="3" type="ORF">DIY07_00190</name>
    <name evidence="2" type="ORF">DQ08_00335</name>
</gene>
<feature type="domain" description="HTH cro/C1-type" evidence="1">
    <location>
        <begin position="8"/>
        <end position="63"/>
    </location>
</feature>
<evidence type="ECO:0000313" key="3">
    <source>
        <dbReference type="EMBL" id="RLU59635.1"/>
    </source>
</evidence>
<name>A0A3L8GRC0_STRIN</name>
<dbReference type="OrthoDB" id="2233180at2"/>
<reference evidence="3 5" key="2">
    <citation type="submission" date="2018-06" db="EMBL/GenBank/DDBJ databases">
        <title>Mutators as drivers of adaptation in pathogenic bacteria and a risk factor for host jumps and vaccine escape.</title>
        <authorList>
            <person name="Barnes A.C."/>
            <person name="Silayeva O."/>
        </authorList>
    </citation>
    <scope>NUCLEOTIDE SEQUENCE [LARGE SCALE GENOMIC DNA]</scope>
    <source>
        <strain evidence="3 5">QMA0445</strain>
    </source>
</reference>
<dbReference type="Pfam" id="PF18710">
    <property type="entry name" value="ComR_TPR"/>
    <property type="match status" value="1"/>
</dbReference>